<evidence type="ECO:0000256" key="4">
    <source>
        <dbReference type="ARBA" id="ARBA00022475"/>
    </source>
</evidence>
<comment type="similarity">
    <text evidence="3">Belongs to the CobD/CbiB family.</text>
</comment>
<keyword evidence="11" id="KW-1185">Reference proteome</keyword>
<feature type="transmembrane region" description="Helical" evidence="9">
    <location>
        <begin position="6"/>
        <end position="26"/>
    </location>
</feature>
<evidence type="ECO:0000256" key="8">
    <source>
        <dbReference type="ARBA" id="ARBA00023136"/>
    </source>
</evidence>
<name>A0ABQ6GRK6_9GAMM</name>
<dbReference type="EMBL" id="BSST01000001">
    <property type="protein sequence ID" value="GLX77974.1"/>
    <property type="molecule type" value="Genomic_DNA"/>
</dbReference>
<feature type="transmembrane region" description="Helical" evidence="9">
    <location>
        <begin position="162"/>
        <end position="182"/>
    </location>
</feature>
<evidence type="ECO:0000256" key="6">
    <source>
        <dbReference type="ARBA" id="ARBA00022692"/>
    </source>
</evidence>
<gene>
    <name evidence="10" type="primary">cobD_1</name>
    <name evidence="10" type="ORF">tinsulaeT_13140</name>
</gene>
<evidence type="ECO:0000256" key="5">
    <source>
        <dbReference type="ARBA" id="ARBA00022573"/>
    </source>
</evidence>
<evidence type="ECO:0000313" key="11">
    <source>
        <dbReference type="Proteomes" id="UP001157186"/>
    </source>
</evidence>
<protein>
    <submittedName>
        <fullName evidence="10">Cobalamin biosynthesis protein CbiB</fullName>
    </submittedName>
</protein>
<feature type="transmembrane region" description="Helical" evidence="9">
    <location>
        <begin position="62"/>
        <end position="83"/>
    </location>
</feature>
<keyword evidence="7 9" id="KW-1133">Transmembrane helix</keyword>
<feature type="transmembrane region" description="Helical" evidence="9">
    <location>
        <begin position="249"/>
        <end position="269"/>
    </location>
</feature>
<evidence type="ECO:0000313" key="10">
    <source>
        <dbReference type="EMBL" id="GLX77974.1"/>
    </source>
</evidence>
<sequence length="321" mass="36590">MDFLLQLPATAHNILLLLLVVVVKWLQAQFFPASSVNFLQFYCQQLAAKVNKAQDSTTHQKIAGIIATLITFVPIVLILWIFADFVALPFIWDGLLLYFAFGAFGLNAIAQQEAKYLSEQNKYQAKQTLAPHVLRDTEQMSPLGLTKASIEMLIIKKFQQQFTVGCYFLLLGPLAAFSYRMLLEMHYSWNIKQAKFRAFGQFIHHLVALIQWLPGRLYLLGLILTSIGSATTLYWRLVRQHFFKLDNNIVIGYFAYLLSIQLGGVAMYSKEKLRRISFNQQSRQPEAKHILLAIKQLNLLTTLFMGLLISLLVIITILSGK</sequence>
<dbReference type="Proteomes" id="UP001157186">
    <property type="component" value="Unassembled WGS sequence"/>
</dbReference>
<dbReference type="InterPro" id="IPR004485">
    <property type="entry name" value="Cobalamin_biosynth_CobD/CbiB"/>
</dbReference>
<evidence type="ECO:0000256" key="7">
    <source>
        <dbReference type="ARBA" id="ARBA00022989"/>
    </source>
</evidence>
<accession>A0ABQ6GRK6</accession>
<evidence type="ECO:0000256" key="9">
    <source>
        <dbReference type="SAM" id="Phobius"/>
    </source>
</evidence>
<dbReference type="Pfam" id="PF03186">
    <property type="entry name" value="CobD_Cbib"/>
    <property type="match status" value="1"/>
</dbReference>
<keyword evidence="6 9" id="KW-0812">Transmembrane</keyword>
<keyword evidence="4" id="KW-1003">Cell membrane</keyword>
<feature type="transmembrane region" description="Helical" evidence="9">
    <location>
        <begin position="194"/>
        <end position="210"/>
    </location>
</feature>
<evidence type="ECO:0000256" key="2">
    <source>
        <dbReference type="ARBA" id="ARBA00004953"/>
    </source>
</evidence>
<feature type="transmembrane region" description="Helical" evidence="9">
    <location>
        <begin position="290"/>
        <end position="318"/>
    </location>
</feature>
<keyword evidence="5" id="KW-0169">Cobalamin biosynthesis</keyword>
<comment type="subcellular location">
    <subcellularLocation>
        <location evidence="1">Cell membrane</location>
        <topology evidence="1">Multi-pass membrane protein</topology>
    </subcellularLocation>
</comment>
<feature type="transmembrane region" description="Helical" evidence="9">
    <location>
        <begin position="217"/>
        <end position="237"/>
    </location>
</feature>
<dbReference type="PANTHER" id="PTHR34308:SF1">
    <property type="entry name" value="COBALAMIN BIOSYNTHESIS PROTEIN CBIB"/>
    <property type="match status" value="1"/>
</dbReference>
<comment type="pathway">
    <text evidence="2">Cofactor biosynthesis; adenosylcobalamin biosynthesis.</text>
</comment>
<evidence type="ECO:0000256" key="3">
    <source>
        <dbReference type="ARBA" id="ARBA00006263"/>
    </source>
</evidence>
<evidence type="ECO:0000256" key="1">
    <source>
        <dbReference type="ARBA" id="ARBA00004651"/>
    </source>
</evidence>
<comment type="caution">
    <text evidence="10">The sequence shown here is derived from an EMBL/GenBank/DDBJ whole genome shotgun (WGS) entry which is preliminary data.</text>
</comment>
<reference evidence="10 11" key="1">
    <citation type="submission" date="2023-03" db="EMBL/GenBank/DDBJ databases">
        <title>Draft genome sequence of Thalassotalea insulae KCTC 62186T.</title>
        <authorList>
            <person name="Sawabe T."/>
        </authorList>
    </citation>
    <scope>NUCLEOTIDE SEQUENCE [LARGE SCALE GENOMIC DNA]</scope>
    <source>
        <strain evidence="10 11">KCTC 62186</strain>
    </source>
</reference>
<feature type="transmembrane region" description="Helical" evidence="9">
    <location>
        <begin position="89"/>
        <end position="110"/>
    </location>
</feature>
<dbReference type="PANTHER" id="PTHR34308">
    <property type="entry name" value="COBALAMIN BIOSYNTHESIS PROTEIN CBIB"/>
    <property type="match status" value="1"/>
</dbReference>
<keyword evidence="8 9" id="KW-0472">Membrane</keyword>
<proteinExistence type="inferred from homology"/>
<dbReference type="RefSeq" id="WP_284243870.1">
    <property type="nucleotide sequence ID" value="NZ_BSST01000001.1"/>
</dbReference>
<organism evidence="10 11">
    <name type="scientific">Thalassotalea insulae</name>
    <dbReference type="NCBI Taxonomy" id="2056778"/>
    <lineage>
        <taxon>Bacteria</taxon>
        <taxon>Pseudomonadati</taxon>
        <taxon>Pseudomonadota</taxon>
        <taxon>Gammaproteobacteria</taxon>
        <taxon>Alteromonadales</taxon>
        <taxon>Colwelliaceae</taxon>
        <taxon>Thalassotalea</taxon>
    </lineage>
</organism>